<evidence type="ECO:0000256" key="1">
    <source>
        <dbReference type="SAM" id="MobiDB-lite"/>
    </source>
</evidence>
<dbReference type="GO" id="GO:1990528">
    <property type="term" value="C:Rvs161p-Rvs167p complex"/>
    <property type="evidence" value="ECO:0007669"/>
    <property type="project" value="TreeGrafter"/>
</dbReference>
<feature type="region of interest" description="Disordered" evidence="1">
    <location>
        <begin position="82"/>
        <end position="134"/>
    </location>
</feature>
<dbReference type="GO" id="GO:0051666">
    <property type="term" value="P:actin cortical patch localization"/>
    <property type="evidence" value="ECO:0007669"/>
    <property type="project" value="InterPro"/>
</dbReference>
<dbReference type="GO" id="GO:0031097">
    <property type="term" value="C:medial cortex"/>
    <property type="evidence" value="ECO:0007669"/>
    <property type="project" value="TreeGrafter"/>
</dbReference>
<dbReference type="Proteomes" id="UP000838763">
    <property type="component" value="Unassembled WGS sequence"/>
</dbReference>
<dbReference type="InterPro" id="IPR046982">
    <property type="entry name" value="BIN3/RVS161-like"/>
</dbReference>
<keyword evidence="3" id="KW-1185">Reference proteome</keyword>
<dbReference type="InterPro" id="IPR027267">
    <property type="entry name" value="AH/BAR_dom_sf"/>
</dbReference>
<dbReference type="Gene3D" id="1.20.1270.60">
    <property type="entry name" value="Arfaptin homology (AH) domain/BAR domain"/>
    <property type="match status" value="1"/>
</dbReference>
<evidence type="ECO:0000313" key="2">
    <source>
        <dbReference type="EMBL" id="CAI4218379.1"/>
    </source>
</evidence>
<dbReference type="AlphaFoldDB" id="A0A9P1MCH8"/>
<sequence>MAQLGAATEYVTLYDPIVGASDGHGRRAEPTPEPLLIRSFNLRQAYSDIKDDLVSEMAAFDSDVIKPGNDARDAIQPLRRTIKKRENKRLDYEKQQEKTQKLQRKPGKSTEKPETKHHKSSLETGPIGPGVATDFTVATGLANSNAVQAPDSRATGGTFGYATNRTADLANLAIRKKPPPPPPPKK</sequence>
<dbReference type="GO" id="GO:0043332">
    <property type="term" value="C:mating projection tip"/>
    <property type="evidence" value="ECO:0007669"/>
    <property type="project" value="TreeGrafter"/>
</dbReference>
<feature type="compositionally biased region" description="Basic and acidic residues" evidence="1">
    <location>
        <begin position="88"/>
        <end position="100"/>
    </location>
</feature>
<dbReference type="GO" id="GO:0097320">
    <property type="term" value="P:plasma membrane tubulation"/>
    <property type="evidence" value="ECO:0007669"/>
    <property type="project" value="TreeGrafter"/>
</dbReference>
<dbReference type="GO" id="GO:0006897">
    <property type="term" value="P:endocytosis"/>
    <property type="evidence" value="ECO:0007669"/>
    <property type="project" value="InterPro"/>
</dbReference>
<name>A0A9P1MCH8_9PEZI</name>
<dbReference type="GO" id="GO:0030479">
    <property type="term" value="C:actin cortical patch"/>
    <property type="evidence" value="ECO:0007669"/>
    <property type="project" value="TreeGrafter"/>
</dbReference>
<protein>
    <submittedName>
        <fullName evidence="2">Uncharacterized protein</fullName>
    </submittedName>
</protein>
<dbReference type="EMBL" id="CALLCH030000017">
    <property type="protein sequence ID" value="CAI4218379.1"/>
    <property type="molecule type" value="Genomic_DNA"/>
</dbReference>
<dbReference type="PANTHER" id="PTHR47174:SF2">
    <property type="entry name" value="SH3 DOMAIN SIGNALLING PROTEIN (AFU_ORTHOLOGUE AFUA_5G07670)"/>
    <property type="match status" value="1"/>
</dbReference>
<evidence type="ECO:0000313" key="3">
    <source>
        <dbReference type="Proteomes" id="UP000838763"/>
    </source>
</evidence>
<organism evidence="2 3">
    <name type="scientific">Parascedosporium putredinis</name>
    <dbReference type="NCBI Taxonomy" id="1442378"/>
    <lineage>
        <taxon>Eukaryota</taxon>
        <taxon>Fungi</taxon>
        <taxon>Dikarya</taxon>
        <taxon>Ascomycota</taxon>
        <taxon>Pezizomycotina</taxon>
        <taxon>Sordariomycetes</taxon>
        <taxon>Hypocreomycetidae</taxon>
        <taxon>Microascales</taxon>
        <taxon>Microascaceae</taxon>
        <taxon>Parascedosporium</taxon>
    </lineage>
</organism>
<proteinExistence type="predicted"/>
<dbReference type="GO" id="GO:0008289">
    <property type="term" value="F:lipid binding"/>
    <property type="evidence" value="ECO:0007669"/>
    <property type="project" value="TreeGrafter"/>
</dbReference>
<gene>
    <name evidence="2" type="ORF">PPNO1_LOCUS7969</name>
</gene>
<accession>A0A9P1MCH8</accession>
<comment type="caution">
    <text evidence="2">The sequence shown here is derived from an EMBL/GenBank/DDBJ whole genome shotgun (WGS) entry which is preliminary data.</text>
</comment>
<dbReference type="SUPFAM" id="SSF103657">
    <property type="entry name" value="BAR/IMD domain-like"/>
    <property type="match status" value="1"/>
</dbReference>
<dbReference type="OrthoDB" id="10255128at2759"/>
<dbReference type="PANTHER" id="PTHR47174">
    <property type="entry name" value="BRIDGING INTEGRATOR 3"/>
    <property type="match status" value="1"/>
</dbReference>
<reference evidence="2" key="1">
    <citation type="submission" date="2022-11" db="EMBL/GenBank/DDBJ databases">
        <authorList>
            <person name="Scott C."/>
            <person name="Bruce N."/>
        </authorList>
    </citation>
    <scope>NUCLEOTIDE SEQUENCE</scope>
</reference>